<evidence type="ECO:0000256" key="1">
    <source>
        <dbReference type="SAM" id="MobiDB-lite"/>
    </source>
</evidence>
<feature type="compositionally biased region" description="Polar residues" evidence="1">
    <location>
        <begin position="117"/>
        <end position="132"/>
    </location>
</feature>
<dbReference type="Proteomes" id="UP000800036">
    <property type="component" value="Unassembled WGS sequence"/>
</dbReference>
<feature type="compositionally biased region" description="Low complexity" evidence="1">
    <location>
        <begin position="99"/>
        <end position="108"/>
    </location>
</feature>
<dbReference type="PANTHER" id="PTHR46411:SF2">
    <property type="entry name" value="AAA+ ATPASE DOMAIN-CONTAINING PROTEIN"/>
    <property type="match status" value="1"/>
</dbReference>
<gene>
    <name evidence="3" type="ORF">BU23DRAFT_513104</name>
</gene>
<protein>
    <recommendedName>
        <fullName evidence="2">AAA+ ATPase domain-containing protein</fullName>
    </recommendedName>
</protein>
<feature type="region of interest" description="Disordered" evidence="1">
    <location>
        <begin position="1"/>
        <end position="21"/>
    </location>
</feature>
<evidence type="ECO:0000259" key="2">
    <source>
        <dbReference type="SMART" id="SM00382"/>
    </source>
</evidence>
<dbReference type="SUPFAM" id="SSF52540">
    <property type="entry name" value="P-loop containing nucleoside triphosphate hydrolases"/>
    <property type="match status" value="1"/>
</dbReference>
<organism evidence="3 4">
    <name type="scientific">Bimuria novae-zelandiae CBS 107.79</name>
    <dbReference type="NCBI Taxonomy" id="1447943"/>
    <lineage>
        <taxon>Eukaryota</taxon>
        <taxon>Fungi</taxon>
        <taxon>Dikarya</taxon>
        <taxon>Ascomycota</taxon>
        <taxon>Pezizomycotina</taxon>
        <taxon>Dothideomycetes</taxon>
        <taxon>Pleosporomycetidae</taxon>
        <taxon>Pleosporales</taxon>
        <taxon>Massarineae</taxon>
        <taxon>Didymosphaeriaceae</taxon>
        <taxon>Bimuria</taxon>
    </lineage>
</organism>
<dbReference type="GO" id="GO:0005524">
    <property type="term" value="F:ATP binding"/>
    <property type="evidence" value="ECO:0007669"/>
    <property type="project" value="InterPro"/>
</dbReference>
<dbReference type="InterPro" id="IPR003959">
    <property type="entry name" value="ATPase_AAA_core"/>
</dbReference>
<sequence>MTTDQPQGGQSSAESAKEEAYKRSIQLLEARTASLEAALAQFLPQGSSQIPQSLPTAGTQAPLLNSAFQLPLSLPYHPFLYPSYPQYLWPLQQPQLAQSQTQAQAQAPAPAPLVRKSSAQFSTTGETSQSSGAPPEVILVKDAKDAKDVKDAAAGDPAAPYDSNDSEKSKEGDNEGAAEGQDQAKDQEDTRIWTVINKWNNTKSIWEDVEDKFETPKDGQNKAATYRRNIDPHNEKKVDFEDLEIHSQELKDLLSETDNWWGDYRDDKSREMKVETPFYPFVWSWDKYQKACDQKEDDSDARKQARKALEKLMQLISRSAALESYFRSRDELKSSKKVKFRDLWTLFRHGGQVYARSYRNELQMFEVRYIKAPPYDSQFFVSCIAFDWDGLKFWPYTYDFYIKEFSGEKPINSLEIFPVEYYQDVDGNAGDVQLRERLIERGKKYVDFVTKEPISYQCRYEGTATITPSGPQRAIIKRRAPDAKLTNPSERYNMLDDELDLTTIEITGKQNRVIIDNYTFIKSERNPMKGDDVPPLGKKVPYIDPDCVCSVCKTSPFQWKPESKLEEGSFGPLGEAFGEDEKRLQFLPPRLLGFALKEKVWGQFLVDNLTKVGFVDDTEHKDPFWEELQLRQEAKDQLMALVKFHKAPAMRKPNENTGGGSSKVFDVIEGKGQGVVILLHGPPGVGKTLTAETIAIATGRPLLTVSVAEIGIQAHEAERKLTDVFEDAARWDAVLLMDEADVFVEERKQGDLSRNSLVSVLLRCLEYYDGLIILTTNRVRSIDPAMQSRIHLAIRYQDLTAEQRIAIYKNRLKYIPDEEFEDRKALEKSLEKGSLTRRSNKANGRQIRNIIIKARMLARYRNEKLTIDHLISADEDTSDFINSMSDVLHKFRGKNELDYEV</sequence>
<evidence type="ECO:0000313" key="3">
    <source>
        <dbReference type="EMBL" id="KAF1969457.1"/>
    </source>
</evidence>
<feature type="region of interest" description="Disordered" evidence="1">
    <location>
        <begin position="99"/>
        <end position="136"/>
    </location>
</feature>
<dbReference type="Pfam" id="PF22942">
    <property type="entry name" value="DUF7025"/>
    <property type="match status" value="1"/>
</dbReference>
<feature type="compositionally biased region" description="Polar residues" evidence="1">
    <location>
        <begin position="1"/>
        <end position="14"/>
    </location>
</feature>
<reference evidence="3" key="1">
    <citation type="journal article" date="2020" name="Stud. Mycol.">
        <title>101 Dothideomycetes genomes: a test case for predicting lifestyles and emergence of pathogens.</title>
        <authorList>
            <person name="Haridas S."/>
            <person name="Albert R."/>
            <person name="Binder M."/>
            <person name="Bloem J."/>
            <person name="Labutti K."/>
            <person name="Salamov A."/>
            <person name="Andreopoulos B."/>
            <person name="Baker S."/>
            <person name="Barry K."/>
            <person name="Bills G."/>
            <person name="Bluhm B."/>
            <person name="Cannon C."/>
            <person name="Castanera R."/>
            <person name="Culley D."/>
            <person name="Daum C."/>
            <person name="Ezra D."/>
            <person name="Gonzalez J."/>
            <person name="Henrissat B."/>
            <person name="Kuo A."/>
            <person name="Liang C."/>
            <person name="Lipzen A."/>
            <person name="Lutzoni F."/>
            <person name="Magnuson J."/>
            <person name="Mondo S."/>
            <person name="Nolan M."/>
            <person name="Ohm R."/>
            <person name="Pangilinan J."/>
            <person name="Park H.-J."/>
            <person name="Ramirez L."/>
            <person name="Alfaro M."/>
            <person name="Sun H."/>
            <person name="Tritt A."/>
            <person name="Yoshinaga Y."/>
            <person name="Zwiers L.-H."/>
            <person name="Turgeon B."/>
            <person name="Goodwin S."/>
            <person name="Spatafora J."/>
            <person name="Crous P."/>
            <person name="Grigoriev I."/>
        </authorList>
    </citation>
    <scope>NUCLEOTIDE SEQUENCE</scope>
    <source>
        <strain evidence="3">CBS 107.79</strain>
    </source>
</reference>
<dbReference type="InterPro" id="IPR027417">
    <property type="entry name" value="P-loop_NTPase"/>
</dbReference>
<dbReference type="PANTHER" id="PTHR46411">
    <property type="entry name" value="FAMILY ATPASE, PUTATIVE-RELATED"/>
    <property type="match status" value="1"/>
</dbReference>
<dbReference type="InterPro" id="IPR003593">
    <property type="entry name" value="AAA+_ATPase"/>
</dbReference>
<dbReference type="OrthoDB" id="10042665at2759"/>
<dbReference type="GO" id="GO:0016887">
    <property type="term" value="F:ATP hydrolysis activity"/>
    <property type="evidence" value="ECO:0007669"/>
    <property type="project" value="InterPro"/>
</dbReference>
<proteinExistence type="predicted"/>
<accession>A0A6A5V818</accession>
<feature type="region of interest" description="Disordered" evidence="1">
    <location>
        <begin position="148"/>
        <end position="189"/>
    </location>
</feature>
<dbReference type="AlphaFoldDB" id="A0A6A5V818"/>
<dbReference type="InterPro" id="IPR054289">
    <property type="entry name" value="DUF7025"/>
</dbReference>
<keyword evidence="4" id="KW-1185">Reference proteome</keyword>
<dbReference type="SMART" id="SM00382">
    <property type="entry name" value="AAA"/>
    <property type="match status" value="1"/>
</dbReference>
<dbReference type="Gene3D" id="3.40.50.300">
    <property type="entry name" value="P-loop containing nucleotide triphosphate hydrolases"/>
    <property type="match status" value="1"/>
</dbReference>
<evidence type="ECO:0000313" key="4">
    <source>
        <dbReference type="Proteomes" id="UP000800036"/>
    </source>
</evidence>
<dbReference type="CDD" id="cd19481">
    <property type="entry name" value="RecA-like_protease"/>
    <property type="match status" value="1"/>
</dbReference>
<name>A0A6A5V818_9PLEO</name>
<dbReference type="EMBL" id="ML976709">
    <property type="protein sequence ID" value="KAF1969457.1"/>
    <property type="molecule type" value="Genomic_DNA"/>
</dbReference>
<dbReference type="Pfam" id="PF00004">
    <property type="entry name" value="AAA"/>
    <property type="match status" value="1"/>
</dbReference>
<feature type="domain" description="AAA+ ATPase" evidence="2">
    <location>
        <begin position="673"/>
        <end position="800"/>
    </location>
</feature>